<evidence type="ECO:0000313" key="5">
    <source>
        <dbReference type="EMBL" id="PKX89266.1"/>
    </source>
</evidence>
<reference evidence="6" key="1">
    <citation type="journal article" date="2018" name="Proc. Natl. Acad. Sci. U.S.A.">
        <title>Linking secondary metabolites to gene clusters through genome sequencing of six diverse Aspergillus species.</title>
        <authorList>
            <person name="Kaerboelling I."/>
            <person name="Vesth T.C."/>
            <person name="Frisvad J.C."/>
            <person name="Nybo J.L."/>
            <person name="Theobald S."/>
            <person name="Kuo A."/>
            <person name="Bowyer P."/>
            <person name="Matsuda Y."/>
            <person name="Mondo S."/>
            <person name="Lyhne E.K."/>
            <person name="Kogle M.E."/>
            <person name="Clum A."/>
            <person name="Lipzen A."/>
            <person name="Salamov A."/>
            <person name="Ngan C.Y."/>
            <person name="Daum C."/>
            <person name="Chiniquy J."/>
            <person name="Barry K."/>
            <person name="LaButti K."/>
            <person name="Haridas S."/>
            <person name="Simmons B.A."/>
            <person name="Magnuson J.K."/>
            <person name="Mortensen U.H."/>
            <person name="Larsen T.O."/>
            <person name="Grigoriev I.V."/>
            <person name="Baker S.E."/>
            <person name="Andersen M.R."/>
        </authorList>
    </citation>
    <scope>NUCLEOTIDE SEQUENCE [LARGE SCALE GENOMIC DNA]</scope>
    <source>
        <strain evidence="6">IBT 16806</strain>
    </source>
</reference>
<dbReference type="InterPro" id="IPR054471">
    <property type="entry name" value="GPIID_WHD"/>
</dbReference>
<dbReference type="InterPro" id="IPR053137">
    <property type="entry name" value="NLR-like"/>
</dbReference>
<dbReference type="PROSITE" id="PS50297">
    <property type="entry name" value="ANK_REP_REGION"/>
    <property type="match status" value="3"/>
</dbReference>
<evidence type="ECO:0000259" key="4">
    <source>
        <dbReference type="Pfam" id="PF24883"/>
    </source>
</evidence>
<dbReference type="InterPro" id="IPR027417">
    <property type="entry name" value="P-loop_NTPase"/>
</dbReference>
<feature type="repeat" description="ANK" evidence="2">
    <location>
        <begin position="908"/>
        <end position="940"/>
    </location>
</feature>
<dbReference type="Pfam" id="PF12796">
    <property type="entry name" value="Ank_2"/>
    <property type="match status" value="1"/>
</dbReference>
<feature type="repeat" description="ANK" evidence="2">
    <location>
        <begin position="941"/>
        <end position="973"/>
    </location>
</feature>
<dbReference type="GeneID" id="36531085"/>
<evidence type="ECO:0000256" key="2">
    <source>
        <dbReference type="PROSITE-ProRule" id="PRU00023"/>
    </source>
</evidence>
<dbReference type="InterPro" id="IPR036770">
    <property type="entry name" value="Ankyrin_rpt-contain_sf"/>
</dbReference>
<evidence type="ECO:0000256" key="1">
    <source>
        <dbReference type="ARBA" id="ARBA00022737"/>
    </source>
</evidence>
<dbReference type="GO" id="GO:0003824">
    <property type="term" value="F:catalytic activity"/>
    <property type="evidence" value="ECO:0007669"/>
    <property type="project" value="InterPro"/>
</dbReference>
<dbReference type="Proteomes" id="UP000234474">
    <property type="component" value="Unassembled WGS sequence"/>
</dbReference>
<dbReference type="STRING" id="1392255.A0A2I1BV75"/>
<dbReference type="SUPFAM" id="SSF52540">
    <property type="entry name" value="P-loop containing nucleoside triphosphate hydrolases"/>
    <property type="match status" value="1"/>
</dbReference>
<dbReference type="Gene3D" id="3.40.50.300">
    <property type="entry name" value="P-loop containing nucleotide triphosphate hydrolases"/>
    <property type="match status" value="1"/>
</dbReference>
<dbReference type="OMA" id="WIPANDY"/>
<evidence type="ECO:0000313" key="6">
    <source>
        <dbReference type="Proteomes" id="UP000234474"/>
    </source>
</evidence>
<keyword evidence="6" id="KW-1185">Reference proteome</keyword>
<feature type="repeat" description="ANK" evidence="2">
    <location>
        <begin position="874"/>
        <end position="896"/>
    </location>
</feature>
<dbReference type="AlphaFoldDB" id="A0A2I1BV75"/>
<dbReference type="GO" id="GO:0009116">
    <property type="term" value="P:nucleoside metabolic process"/>
    <property type="evidence" value="ECO:0007669"/>
    <property type="project" value="InterPro"/>
</dbReference>
<dbReference type="PANTHER" id="PTHR46082:SF11">
    <property type="entry name" value="AAA+ ATPASE DOMAIN-CONTAINING PROTEIN-RELATED"/>
    <property type="match status" value="1"/>
</dbReference>
<dbReference type="PRINTS" id="PR01415">
    <property type="entry name" value="ANKYRIN"/>
</dbReference>
<gene>
    <name evidence="5" type="ORF">P174DRAFT_396875</name>
</gene>
<dbReference type="Gene3D" id="3.40.50.1580">
    <property type="entry name" value="Nucleoside phosphorylase domain"/>
    <property type="match status" value="1"/>
</dbReference>
<feature type="domain" description="Nephrocystin 3-like N-terminal" evidence="4">
    <location>
        <begin position="376"/>
        <end position="542"/>
    </location>
</feature>
<dbReference type="SMART" id="SM00248">
    <property type="entry name" value="ANK"/>
    <property type="match status" value="3"/>
</dbReference>
<dbReference type="RefSeq" id="XP_024677861.1">
    <property type="nucleotide sequence ID" value="XM_024823760.1"/>
</dbReference>
<feature type="domain" description="GPI inositol-deacylase winged helix" evidence="3">
    <location>
        <begin position="660"/>
        <end position="733"/>
    </location>
</feature>
<proteinExistence type="predicted"/>
<dbReference type="VEuPathDB" id="FungiDB:P174DRAFT_396875"/>
<dbReference type="InterPro" id="IPR002110">
    <property type="entry name" value="Ankyrin_rpt"/>
</dbReference>
<dbReference type="SUPFAM" id="SSF48403">
    <property type="entry name" value="Ankyrin repeat"/>
    <property type="match status" value="1"/>
</dbReference>
<comment type="caution">
    <text evidence="5">The sequence shown here is derived from an EMBL/GenBank/DDBJ whole genome shotgun (WGS) entry which is preliminary data.</text>
</comment>
<evidence type="ECO:0000259" key="3">
    <source>
        <dbReference type="Pfam" id="PF22939"/>
    </source>
</evidence>
<protein>
    <submittedName>
        <fullName evidence="5">Uncharacterized protein</fullName>
    </submittedName>
</protein>
<accession>A0A2I1BV75</accession>
<organism evidence="5 6">
    <name type="scientific">Aspergillus novofumigatus (strain IBT 16806)</name>
    <dbReference type="NCBI Taxonomy" id="1392255"/>
    <lineage>
        <taxon>Eukaryota</taxon>
        <taxon>Fungi</taxon>
        <taxon>Dikarya</taxon>
        <taxon>Ascomycota</taxon>
        <taxon>Pezizomycotina</taxon>
        <taxon>Eurotiomycetes</taxon>
        <taxon>Eurotiomycetidae</taxon>
        <taxon>Eurotiales</taxon>
        <taxon>Aspergillaceae</taxon>
        <taxon>Aspergillus</taxon>
        <taxon>Aspergillus subgen. Fumigati</taxon>
    </lineage>
</organism>
<dbReference type="Pfam" id="PF22939">
    <property type="entry name" value="WHD_GPIID"/>
    <property type="match status" value="1"/>
</dbReference>
<keyword evidence="2" id="KW-0040">ANK repeat</keyword>
<name>A0A2I1BV75_ASPN1</name>
<dbReference type="Gene3D" id="1.25.40.20">
    <property type="entry name" value="Ankyrin repeat-containing domain"/>
    <property type="match status" value="1"/>
</dbReference>
<keyword evidence="1" id="KW-0677">Repeat</keyword>
<dbReference type="PANTHER" id="PTHR46082">
    <property type="entry name" value="ATP/GTP-BINDING PROTEIN-RELATED"/>
    <property type="match status" value="1"/>
</dbReference>
<dbReference type="SUPFAM" id="SSF53167">
    <property type="entry name" value="Purine and uridine phosphorylases"/>
    <property type="match status" value="1"/>
</dbReference>
<dbReference type="PROSITE" id="PS50088">
    <property type="entry name" value="ANK_REPEAT"/>
    <property type="match status" value="3"/>
</dbReference>
<feature type="non-terminal residue" evidence="5">
    <location>
        <position position="985"/>
    </location>
</feature>
<dbReference type="OrthoDB" id="1577640at2759"/>
<sequence>MATPARSPFPNEEYTVGWICALAVELAAAKGMMDEVHGEPQTPPADADNNSYILGSMGRFKVVAARLPIHQLGSSSAAAVAKEMLFTFPRIRVGLLVGIGAGIPDYANDVDIRLGDIVISSSPQAGGVVVYDFGKALADGSFESLSVLNSPPRSLGSALGKLQTEHLMQENKIAYYIEQMLGKFPLMRSKGYSHPGHSADRLFRPSYLHATGKSCAKCDPSAEISREPRLDESPVIHYGTIASGNTVIKDALIRDSIRDRHGAICLEMEAAGLMNNFPCIVIRGISDYADSHKNDRWQPFAAATAAACAKEFLEHVQPKAIEAEPAAKDILYQVRDDVAEIKEFVMTEHSRRILDWITELDFDRQHNDNLKSRLEGTGLWLLQSEEFNQWISQPQQTLFCPGIPGAGKTILSSIVVEHLRTKFLGDPEIRIACLFCSYQPSFQQATLDFLLSLLRQLAIKGSSVLPNIDQMYKSHTGNKTRPSVKHILPELSRTARSFRRIFIVIDALDEYCSSNPKELQDLLSALFTFQKDGPVNIFATSRPNSEIMSQFEGCIQREIRAQDDDILRYVNTTLPTLLRSKISRYPSVQDEVRREVVKSADGMFLLATLHMDHLKGYLTVGDLEEALAHLPRGRTGLGKAYDHAIGRIESQSEPCYQMTVKVLSWLTYCKRALFAKELQHALGTRSGQSDLDRNLLPDIDIIDSVCAGLVVLDQNTGLIRLTHYTTKEYLLGHPALCNSEAEIAQTSITYLSFAAFSSGCSTTRIDYKRRQQLYPLHHYCAKYWAVHASAALGTSKELMTHIVTFLEKESNLHAAGQVMMVHSVLGDRLDLASDWLDFIPRRLTKVHIAASGGLTSIITEYIRRNEEVDIRDAEGGTPLAYAAKAGHLDTTRVLLESKRVDPDSKDTDGRTPLLHAASGDYKEVVHVLLQYGACPDHKDRFGYNALGAAAVSGDIEMMRLLLDHGAQINQRCPSCSEYDGTPLMN</sequence>
<dbReference type="InterPro" id="IPR056884">
    <property type="entry name" value="NPHP3-like_N"/>
</dbReference>
<dbReference type="Pfam" id="PF00023">
    <property type="entry name" value="Ank"/>
    <property type="match status" value="1"/>
</dbReference>
<dbReference type="Pfam" id="PF24883">
    <property type="entry name" value="NPHP3_N"/>
    <property type="match status" value="1"/>
</dbReference>
<dbReference type="InterPro" id="IPR035994">
    <property type="entry name" value="Nucleoside_phosphorylase_sf"/>
</dbReference>
<dbReference type="EMBL" id="MSZS01000010">
    <property type="protein sequence ID" value="PKX89266.1"/>
    <property type="molecule type" value="Genomic_DNA"/>
</dbReference>